<feature type="transmembrane region" description="Helical" evidence="1">
    <location>
        <begin position="47"/>
        <end position="70"/>
    </location>
</feature>
<dbReference type="InterPro" id="IPR007060">
    <property type="entry name" value="FtsL/DivIC"/>
</dbReference>
<gene>
    <name evidence="2" type="ORF">N1028_16880</name>
</gene>
<evidence type="ECO:0000313" key="2">
    <source>
        <dbReference type="EMBL" id="MCS5727570.1"/>
    </source>
</evidence>
<comment type="caution">
    <text evidence="2">The sequence shown here is derived from an EMBL/GenBank/DDBJ whole genome shotgun (WGS) entry which is preliminary data.</text>
</comment>
<sequence>MRQRPPAAGSPRAARVPVALPQSGAAQPGSGGAVGASWLRSIRFSGFTVLMFLVIVMFVVIIAPGLRVYVEQRQELAALQAAVDARVEENDDLTSEIARWSDPAYIKAEARDRLYYVMPGETSFLVIDDQQQPEQTTGGVSDTISTTEVDWLSSLFASGMTAGLSDATPAELDANGITP</sequence>
<accession>A0AA41XJU0</accession>
<dbReference type="Pfam" id="PF04977">
    <property type="entry name" value="DivIC"/>
    <property type="match status" value="1"/>
</dbReference>
<dbReference type="EMBL" id="JANLCK010000012">
    <property type="protein sequence ID" value="MCS5727570.1"/>
    <property type="molecule type" value="Genomic_DNA"/>
</dbReference>
<keyword evidence="3" id="KW-1185">Reference proteome</keyword>
<organism evidence="2 3">
    <name type="scientific">Herbiconiux oxytropis</name>
    <dbReference type="NCBI Taxonomy" id="2970915"/>
    <lineage>
        <taxon>Bacteria</taxon>
        <taxon>Bacillati</taxon>
        <taxon>Actinomycetota</taxon>
        <taxon>Actinomycetes</taxon>
        <taxon>Micrococcales</taxon>
        <taxon>Microbacteriaceae</taxon>
        <taxon>Herbiconiux</taxon>
    </lineage>
</organism>
<evidence type="ECO:0000256" key="1">
    <source>
        <dbReference type="SAM" id="Phobius"/>
    </source>
</evidence>
<name>A0AA41XJU0_9MICO</name>
<dbReference type="RefSeq" id="WP_259530567.1">
    <property type="nucleotide sequence ID" value="NZ_JANLCK010000012.1"/>
</dbReference>
<protein>
    <submittedName>
        <fullName evidence="2">Septum formation initiator family protein</fullName>
    </submittedName>
</protein>
<dbReference type="AlphaFoldDB" id="A0AA41XJU0"/>
<dbReference type="Proteomes" id="UP001165587">
    <property type="component" value="Unassembled WGS sequence"/>
</dbReference>
<keyword evidence="1" id="KW-0812">Transmembrane</keyword>
<keyword evidence="1" id="KW-1133">Transmembrane helix</keyword>
<keyword evidence="1" id="KW-0472">Membrane</keyword>
<evidence type="ECO:0000313" key="3">
    <source>
        <dbReference type="Proteomes" id="UP001165587"/>
    </source>
</evidence>
<proteinExistence type="predicted"/>
<reference evidence="2" key="1">
    <citation type="submission" date="2022-08" db="EMBL/GenBank/DDBJ databases">
        <authorList>
            <person name="Deng Y."/>
            <person name="Han X.-F."/>
            <person name="Zhang Y.-Q."/>
        </authorList>
    </citation>
    <scope>NUCLEOTIDE SEQUENCE</scope>
    <source>
        <strain evidence="2">CPCC 203407</strain>
    </source>
</reference>